<reference evidence="3" key="1">
    <citation type="submission" date="2021-03" db="EMBL/GenBank/DDBJ databases">
        <authorList>
            <person name="Bekaert M."/>
        </authorList>
    </citation>
    <scope>NUCLEOTIDE SEQUENCE</scope>
</reference>
<dbReference type="OrthoDB" id="4062651at2759"/>
<feature type="domain" description="EGF-like" evidence="2">
    <location>
        <begin position="14"/>
        <end position="45"/>
    </location>
</feature>
<evidence type="ECO:0000256" key="1">
    <source>
        <dbReference type="PROSITE-ProRule" id="PRU00076"/>
    </source>
</evidence>
<dbReference type="AlphaFoldDB" id="A0A8S3SQ47"/>
<dbReference type="SUPFAM" id="SSF57196">
    <property type="entry name" value="EGF/Laminin"/>
    <property type="match status" value="1"/>
</dbReference>
<organism evidence="3 4">
    <name type="scientific">Mytilus edulis</name>
    <name type="common">Blue mussel</name>
    <dbReference type="NCBI Taxonomy" id="6550"/>
    <lineage>
        <taxon>Eukaryota</taxon>
        <taxon>Metazoa</taxon>
        <taxon>Spiralia</taxon>
        <taxon>Lophotrochozoa</taxon>
        <taxon>Mollusca</taxon>
        <taxon>Bivalvia</taxon>
        <taxon>Autobranchia</taxon>
        <taxon>Pteriomorphia</taxon>
        <taxon>Mytilida</taxon>
        <taxon>Mytiloidea</taxon>
        <taxon>Mytilidae</taxon>
        <taxon>Mytilinae</taxon>
        <taxon>Mytilus</taxon>
    </lineage>
</organism>
<dbReference type="Gene3D" id="2.10.25.10">
    <property type="entry name" value="Laminin"/>
    <property type="match status" value="1"/>
</dbReference>
<feature type="disulfide bond" evidence="1">
    <location>
        <begin position="35"/>
        <end position="44"/>
    </location>
</feature>
<dbReference type="PROSITE" id="PS50026">
    <property type="entry name" value="EGF_3"/>
    <property type="match status" value="1"/>
</dbReference>
<sequence length="169" mass="19339">MCQKYFNPVGLSFSIDSCSVKCLNGGTCLNSTCNCSDGYTGKDCEYECKFNDVRITHDSHARCPRNVTLLQEEDNRTIEFIMETTRITTDTIIQINDSSMFKISVNCQFRNIYISWKEDVFTFGTVHLFDNTIWLKTVGKYAQKGTMYHAQFSSGVNTEWTLFENGKSC</sequence>
<dbReference type="InterPro" id="IPR000742">
    <property type="entry name" value="EGF"/>
</dbReference>
<proteinExistence type="predicted"/>
<gene>
    <name evidence="3" type="ORF">MEDL_36737</name>
</gene>
<name>A0A8S3SQ47_MYTED</name>
<protein>
    <recommendedName>
        <fullName evidence="2">EGF-like domain-containing protein</fullName>
    </recommendedName>
</protein>
<keyword evidence="4" id="KW-1185">Reference proteome</keyword>
<evidence type="ECO:0000313" key="3">
    <source>
        <dbReference type="EMBL" id="CAG2223491.1"/>
    </source>
</evidence>
<dbReference type="Proteomes" id="UP000683360">
    <property type="component" value="Unassembled WGS sequence"/>
</dbReference>
<keyword evidence="1" id="KW-0245">EGF-like domain</keyword>
<comment type="caution">
    <text evidence="3">The sequence shown here is derived from an EMBL/GenBank/DDBJ whole genome shotgun (WGS) entry which is preliminary data.</text>
</comment>
<comment type="caution">
    <text evidence="1">Lacks conserved residue(s) required for the propagation of feature annotation.</text>
</comment>
<keyword evidence="1" id="KW-1015">Disulfide bond</keyword>
<evidence type="ECO:0000313" key="4">
    <source>
        <dbReference type="Proteomes" id="UP000683360"/>
    </source>
</evidence>
<accession>A0A8S3SQ47</accession>
<dbReference type="CDD" id="cd00054">
    <property type="entry name" value="EGF_CA"/>
    <property type="match status" value="1"/>
</dbReference>
<dbReference type="SMART" id="SM00181">
    <property type="entry name" value="EGF"/>
    <property type="match status" value="1"/>
</dbReference>
<dbReference type="EMBL" id="CAJPWZ010001789">
    <property type="protein sequence ID" value="CAG2223491.1"/>
    <property type="molecule type" value="Genomic_DNA"/>
</dbReference>
<dbReference type="PROSITE" id="PS00022">
    <property type="entry name" value="EGF_1"/>
    <property type="match status" value="1"/>
</dbReference>
<evidence type="ECO:0000259" key="2">
    <source>
        <dbReference type="PROSITE" id="PS50026"/>
    </source>
</evidence>
<feature type="disulfide bond" evidence="1">
    <location>
        <begin position="18"/>
        <end position="28"/>
    </location>
</feature>